<dbReference type="InterPro" id="IPR001347">
    <property type="entry name" value="SIS_dom"/>
</dbReference>
<dbReference type="Gene3D" id="3.40.50.10490">
    <property type="entry name" value="Glucose-6-phosphate isomerase like protein, domain 1"/>
    <property type="match status" value="1"/>
</dbReference>
<dbReference type="EMBL" id="DXEX01000200">
    <property type="protein sequence ID" value="HIX59904.1"/>
    <property type="molecule type" value="Genomic_DNA"/>
</dbReference>
<evidence type="ECO:0000313" key="4">
    <source>
        <dbReference type="Proteomes" id="UP000886817"/>
    </source>
</evidence>
<dbReference type="PANTHER" id="PTHR43443">
    <property type="entry name" value="3-HEXULOSE-6-PHOSPHATE ISOMERASE"/>
    <property type="match status" value="1"/>
</dbReference>
<dbReference type="PANTHER" id="PTHR43443:SF1">
    <property type="entry name" value="3-HEXULOSE-6-PHOSPHATE ISOMERASE"/>
    <property type="match status" value="1"/>
</dbReference>
<dbReference type="SUPFAM" id="SSF53697">
    <property type="entry name" value="SIS domain"/>
    <property type="match status" value="1"/>
</dbReference>
<proteinExistence type="inferred from homology"/>
<dbReference type="InterPro" id="IPR017552">
    <property type="entry name" value="PHI/rmpB"/>
</dbReference>
<gene>
    <name evidence="3" type="ORF">IAA45_09360</name>
</gene>
<reference evidence="3" key="1">
    <citation type="journal article" date="2021" name="PeerJ">
        <title>Extensive microbial diversity within the chicken gut microbiome revealed by metagenomics and culture.</title>
        <authorList>
            <person name="Gilroy R."/>
            <person name="Ravi A."/>
            <person name="Getino M."/>
            <person name="Pursley I."/>
            <person name="Horton D.L."/>
            <person name="Alikhan N.F."/>
            <person name="Baker D."/>
            <person name="Gharbi K."/>
            <person name="Hall N."/>
            <person name="Watson M."/>
            <person name="Adriaenssens E.M."/>
            <person name="Foster-Nyarko E."/>
            <person name="Jarju S."/>
            <person name="Secka A."/>
            <person name="Antonio M."/>
            <person name="Oren A."/>
            <person name="Chaudhuri R.R."/>
            <person name="La Ragione R."/>
            <person name="Hildebrand F."/>
            <person name="Pallen M.J."/>
        </authorList>
    </citation>
    <scope>NUCLEOTIDE SEQUENCE</scope>
    <source>
        <strain evidence="3">ChiSjej1B19-8411</strain>
    </source>
</reference>
<evidence type="ECO:0000259" key="2">
    <source>
        <dbReference type="PROSITE" id="PS51464"/>
    </source>
</evidence>
<evidence type="ECO:0000313" key="3">
    <source>
        <dbReference type="EMBL" id="HIX59904.1"/>
    </source>
</evidence>
<feature type="domain" description="SIS" evidence="2">
    <location>
        <begin position="33"/>
        <end position="187"/>
    </location>
</feature>
<reference evidence="3" key="2">
    <citation type="submission" date="2021-04" db="EMBL/GenBank/DDBJ databases">
        <authorList>
            <person name="Gilroy R."/>
        </authorList>
    </citation>
    <scope>NUCLEOTIDE SEQUENCE</scope>
    <source>
        <strain evidence="3">ChiSjej1B19-8411</strain>
    </source>
</reference>
<accession>A0A9D2B4A5</accession>
<comment type="similarity">
    <text evidence="1">Belongs to the SIS family. PHI subfamily.</text>
</comment>
<protein>
    <submittedName>
        <fullName evidence="3">SIS domain-containing protein</fullName>
    </submittedName>
</protein>
<dbReference type="GO" id="GO:0016853">
    <property type="term" value="F:isomerase activity"/>
    <property type="evidence" value="ECO:0007669"/>
    <property type="project" value="InterPro"/>
</dbReference>
<comment type="caution">
    <text evidence="3">The sequence shown here is derived from an EMBL/GenBank/DDBJ whole genome shotgun (WGS) entry which is preliminary data.</text>
</comment>
<dbReference type="GO" id="GO:0097367">
    <property type="term" value="F:carbohydrate derivative binding"/>
    <property type="evidence" value="ECO:0007669"/>
    <property type="project" value="InterPro"/>
</dbReference>
<evidence type="ECO:0000256" key="1">
    <source>
        <dbReference type="ARBA" id="ARBA00009235"/>
    </source>
</evidence>
<dbReference type="Proteomes" id="UP000886817">
    <property type="component" value="Unassembled WGS sequence"/>
</dbReference>
<dbReference type="AlphaFoldDB" id="A0A9D2B4A5"/>
<organism evidence="3 4">
    <name type="scientific">Candidatus Blautia gallistercoris</name>
    <dbReference type="NCBI Taxonomy" id="2838490"/>
    <lineage>
        <taxon>Bacteria</taxon>
        <taxon>Bacillati</taxon>
        <taxon>Bacillota</taxon>
        <taxon>Clostridia</taxon>
        <taxon>Lachnospirales</taxon>
        <taxon>Lachnospiraceae</taxon>
        <taxon>Blautia</taxon>
    </lineage>
</organism>
<sequence>MNYIEQYKKCYQAILREHEEVFQRLDMEQLKAFMDAIIEAKRIFVHGTGREGISARGFAMRLAHLGKQTYWLFDDTTVGMGEGDLFIITDGRGDVGIHRRIVEQASKTGAKIAFLTCLPEGNLVKKYADLYLFVHATVYMADSLEDPNAPRQHDVVPTEQPMGNQYEQHLYLLLDIVSILLKDAMGQTDEEMESRHRNIE</sequence>
<name>A0A9D2B4A5_9FIRM</name>
<dbReference type="PROSITE" id="PS51464">
    <property type="entry name" value="SIS"/>
    <property type="match status" value="1"/>
</dbReference>
<dbReference type="Pfam" id="PF01380">
    <property type="entry name" value="SIS"/>
    <property type="match status" value="1"/>
</dbReference>
<dbReference type="InterPro" id="IPR046348">
    <property type="entry name" value="SIS_dom_sf"/>
</dbReference>
<dbReference type="GO" id="GO:1901135">
    <property type="term" value="P:carbohydrate derivative metabolic process"/>
    <property type="evidence" value="ECO:0007669"/>
    <property type="project" value="InterPro"/>
</dbReference>